<evidence type="ECO:0000256" key="3">
    <source>
        <dbReference type="ARBA" id="ARBA00022750"/>
    </source>
</evidence>
<dbReference type="PANTHER" id="PTHR47966:SF51">
    <property type="entry name" value="BETA-SITE APP-CLEAVING ENZYME, ISOFORM A-RELATED"/>
    <property type="match status" value="1"/>
</dbReference>
<comment type="similarity">
    <text evidence="1 9">Belongs to the peptidase A1 family.</text>
</comment>
<dbReference type="AlphaFoldDB" id="A0ABD3RUG0"/>
<accession>A0ABD3RUG0</accession>
<reference evidence="13 14" key="1">
    <citation type="submission" date="2024-10" db="EMBL/GenBank/DDBJ databases">
        <title>Updated reference genomes for cyclostephanoid diatoms.</title>
        <authorList>
            <person name="Roberts W.R."/>
            <person name="Alverson A.J."/>
        </authorList>
    </citation>
    <scope>NUCLEOTIDE SEQUENCE [LARGE SCALE GENOMIC DNA]</scope>
    <source>
        <strain evidence="13 14">AJA228-03</strain>
    </source>
</reference>
<dbReference type="PROSITE" id="PS00141">
    <property type="entry name" value="ASP_PROTEASE"/>
    <property type="match status" value="2"/>
</dbReference>
<keyword evidence="2 9" id="KW-0645">Protease</keyword>
<evidence type="ECO:0000256" key="7">
    <source>
        <dbReference type="PIRSR" id="PIRSR601461-1"/>
    </source>
</evidence>
<evidence type="ECO:0000256" key="4">
    <source>
        <dbReference type="ARBA" id="ARBA00022801"/>
    </source>
</evidence>
<keyword evidence="3 9" id="KW-0064">Aspartyl protease</keyword>
<dbReference type="Proteomes" id="UP001530377">
    <property type="component" value="Unassembled WGS sequence"/>
</dbReference>
<feature type="domain" description="Peptidase A1" evidence="12">
    <location>
        <begin position="114"/>
        <end position="423"/>
    </location>
</feature>
<dbReference type="EMBL" id="JALLPB020000168">
    <property type="protein sequence ID" value="KAL3816041.1"/>
    <property type="molecule type" value="Genomic_DNA"/>
</dbReference>
<evidence type="ECO:0000256" key="10">
    <source>
        <dbReference type="SAM" id="MobiDB-lite"/>
    </source>
</evidence>
<feature type="active site" evidence="7">
    <location>
        <position position="132"/>
    </location>
</feature>
<dbReference type="PRINTS" id="PR00792">
    <property type="entry name" value="PEPSIN"/>
</dbReference>
<evidence type="ECO:0000256" key="9">
    <source>
        <dbReference type="RuleBase" id="RU000454"/>
    </source>
</evidence>
<evidence type="ECO:0000256" key="2">
    <source>
        <dbReference type="ARBA" id="ARBA00022670"/>
    </source>
</evidence>
<dbReference type="InterPro" id="IPR001969">
    <property type="entry name" value="Aspartic_peptidase_AS"/>
</dbReference>
<dbReference type="Pfam" id="PF00026">
    <property type="entry name" value="Asp"/>
    <property type="match status" value="1"/>
</dbReference>
<evidence type="ECO:0000313" key="13">
    <source>
        <dbReference type="EMBL" id="KAL3816041.1"/>
    </source>
</evidence>
<feature type="active site" evidence="7">
    <location>
        <position position="317"/>
    </location>
</feature>
<dbReference type="GO" id="GO:0004190">
    <property type="term" value="F:aspartic-type endopeptidase activity"/>
    <property type="evidence" value="ECO:0007669"/>
    <property type="project" value="UniProtKB-KW"/>
</dbReference>
<evidence type="ECO:0000256" key="11">
    <source>
        <dbReference type="SAM" id="SignalP"/>
    </source>
</evidence>
<dbReference type="InterPro" id="IPR021109">
    <property type="entry name" value="Peptidase_aspartic_dom_sf"/>
</dbReference>
<keyword evidence="14" id="KW-1185">Reference proteome</keyword>
<protein>
    <recommendedName>
        <fullName evidence="12">Peptidase A1 domain-containing protein</fullName>
    </recommendedName>
</protein>
<dbReference type="Gene3D" id="2.40.70.10">
    <property type="entry name" value="Acid Proteases"/>
    <property type="match status" value="2"/>
</dbReference>
<dbReference type="InterPro" id="IPR001461">
    <property type="entry name" value="Aspartic_peptidase_A1"/>
</dbReference>
<proteinExistence type="inferred from homology"/>
<keyword evidence="4 9" id="KW-0378">Hydrolase</keyword>
<feature type="region of interest" description="Disordered" evidence="10">
    <location>
        <begin position="66"/>
        <end position="86"/>
    </location>
</feature>
<feature type="compositionally biased region" description="Polar residues" evidence="10">
    <location>
        <begin position="75"/>
        <end position="86"/>
    </location>
</feature>
<dbReference type="SUPFAM" id="SSF50630">
    <property type="entry name" value="Acid proteases"/>
    <property type="match status" value="1"/>
</dbReference>
<name>A0ABD3RUG0_9STRA</name>
<keyword evidence="6" id="KW-0325">Glycoprotein</keyword>
<feature type="disulfide bond" evidence="8">
    <location>
        <begin position="351"/>
        <end position="384"/>
    </location>
</feature>
<keyword evidence="5 8" id="KW-1015">Disulfide bond</keyword>
<dbReference type="GO" id="GO:0006508">
    <property type="term" value="P:proteolysis"/>
    <property type="evidence" value="ECO:0007669"/>
    <property type="project" value="UniProtKB-KW"/>
</dbReference>
<evidence type="ECO:0000256" key="5">
    <source>
        <dbReference type="ARBA" id="ARBA00023157"/>
    </source>
</evidence>
<dbReference type="PROSITE" id="PS51767">
    <property type="entry name" value="PEPTIDASE_A1"/>
    <property type="match status" value="1"/>
</dbReference>
<organism evidence="13 14">
    <name type="scientific">Cyclostephanos tholiformis</name>
    <dbReference type="NCBI Taxonomy" id="382380"/>
    <lineage>
        <taxon>Eukaryota</taxon>
        <taxon>Sar</taxon>
        <taxon>Stramenopiles</taxon>
        <taxon>Ochrophyta</taxon>
        <taxon>Bacillariophyta</taxon>
        <taxon>Coscinodiscophyceae</taxon>
        <taxon>Thalassiosirophycidae</taxon>
        <taxon>Stephanodiscales</taxon>
        <taxon>Stephanodiscaceae</taxon>
        <taxon>Cyclostephanos</taxon>
    </lineage>
</organism>
<comment type="caution">
    <text evidence="13">The sequence shown here is derived from an EMBL/GenBank/DDBJ whole genome shotgun (WGS) entry which is preliminary data.</text>
</comment>
<dbReference type="FunFam" id="2.40.70.10:FF:000002">
    <property type="entry name" value="Vacuolar aspartic proteinase"/>
    <property type="match status" value="1"/>
</dbReference>
<dbReference type="InterPro" id="IPR033121">
    <property type="entry name" value="PEPTIDASE_A1"/>
</dbReference>
<evidence type="ECO:0000256" key="1">
    <source>
        <dbReference type="ARBA" id="ARBA00007447"/>
    </source>
</evidence>
<dbReference type="PANTHER" id="PTHR47966">
    <property type="entry name" value="BETA-SITE APP-CLEAVING ENZYME, ISOFORM A-RELATED"/>
    <property type="match status" value="1"/>
</dbReference>
<feature type="chain" id="PRO_5044789990" description="Peptidase A1 domain-containing protein" evidence="11">
    <location>
        <begin position="24"/>
        <end position="426"/>
    </location>
</feature>
<dbReference type="FunFam" id="2.40.70.10:FF:000008">
    <property type="entry name" value="Cathepsin D"/>
    <property type="match status" value="1"/>
</dbReference>
<evidence type="ECO:0000313" key="14">
    <source>
        <dbReference type="Proteomes" id="UP001530377"/>
    </source>
</evidence>
<keyword evidence="11" id="KW-0732">Signal</keyword>
<sequence>MLFRSLAVVAAALSLASPPVVVAVDATEGGGGNDGLIRMKLTRRSDHEIIAQHLQRENDALRLAMNGMGKGKDSSPPSSNLRGGSSSLQSAFTEQAAMAKSENVIIKDYSNAQYYGNIEIGSPPQKFTVIFDTGSSNLWVPKVNCKNCGYWFINGGKSKYDESKSSSFREDGSDFHIQYGSGDVRGYFSLDSVTLADDIVIADQKFAEVDDAGGLGVGYVMGKFDGILGLGFESLALGDAKTVFKNAIDQGAVANQMFAFYLGDEMDGELTFGGYDDARYNGEIAWVPLSEPKYWQIEIGNVQVGSFSSGPTSGIVDSGTSLITGPSAEIMKIALAAGAMPNMLGQYTMDCEKVSSIPDLVYTIDGKAFTVPGKDLVIQSGGTCLFAMMGMDIPNGPQWILGDVFMRKYYTIFDYGGQRVGFATPN</sequence>
<evidence type="ECO:0000259" key="12">
    <source>
        <dbReference type="PROSITE" id="PS51767"/>
    </source>
</evidence>
<evidence type="ECO:0000256" key="8">
    <source>
        <dbReference type="PIRSR" id="PIRSR601461-2"/>
    </source>
</evidence>
<evidence type="ECO:0000256" key="6">
    <source>
        <dbReference type="ARBA" id="ARBA00023180"/>
    </source>
</evidence>
<feature type="signal peptide" evidence="11">
    <location>
        <begin position="1"/>
        <end position="23"/>
    </location>
</feature>
<gene>
    <name evidence="13" type="ORF">ACHAXA_010346</name>
</gene>